<reference evidence="3 5" key="2">
    <citation type="submission" date="2019-06" db="EMBL/GenBank/DDBJ databases">
        <authorList>
            <person name="Rodrigo-Torres L."/>
            <person name="Arahal R. D."/>
            <person name="Lucena T."/>
        </authorList>
    </citation>
    <scope>NUCLEOTIDE SEQUENCE [LARGE SCALE GENOMIC DNA]</scope>
    <source>
        <strain evidence="3 5">INIA P508</strain>
    </source>
</reference>
<dbReference type="SUPFAM" id="SSF56420">
    <property type="entry name" value="Peptide deformylase"/>
    <property type="match status" value="1"/>
</dbReference>
<keyword evidence="2" id="KW-0378">Hydrolase</keyword>
<organism evidence="2 4">
    <name type="scientific">Limosilactobacillus mucosae</name>
    <name type="common">Lactobacillus mucosae</name>
    <dbReference type="NCBI Taxonomy" id="97478"/>
    <lineage>
        <taxon>Bacteria</taxon>
        <taxon>Bacillati</taxon>
        <taxon>Bacillota</taxon>
        <taxon>Bacilli</taxon>
        <taxon>Lactobacillales</taxon>
        <taxon>Lactobacillaceae</taxon>
        <taxon>Limosilactobacillus</taxon>
    </lineage>
</organism>
<comment type="similarity">
    <text evidence="1">Belongs to the polypeptide deformylase family.</text>
</comment>
<accession>A0A099Y8S6</accession>
<evidence type="ECO:0000313" key="4">
    <source>
        <dbReference type="Proteomes" id="UP000030001"/>
    </source>
</evidence>
<dbReference type="GO" id="GO:0042586">
    <property type="term" value="F:peptide deformylase activity"/>
    <property type="evidence" value="ECO:0007669"/>
    <property type="project" value="UniProtKB-EC"/>
</dbReference>
<dbReference type="CDD" id="cd00487">
    <property type="entry name" value="Pep_deformylase"/>
    <property type="match status" value="1"/>
</dbReference>
<dbReference type="Pfam" id="PF01327">
    <property type="entry name" value="Pep_deformylase"/>
    <property type="match status" value="1"/>
</dbReference>
<dbReference type="AlphaFoldDB" id="A0A099Y8S6"/>
<name>A0A099Y8S6_LIMMU</name>
<protein>
    <submittedName>
        <fullName evidence="2 3">Peptide deformylase</fullName>
        <ecNumber evidence="2 3">3.5.1.88</ecNumber>
    </submittedName>
</protein>
<dbReference type="PANTHER" id="PTHR10458">
    <property type="entry name" value="PEPTIDE DEFORMYLASE"/>
    <property type="match status" value="1"/>
</dbReference>
<dbReference type="PIRSF" id="PIRSF004749">
    <property type="entry name" value="Pep_def"/>
    <property type="match status" value="1"/>
</dbReference>
<dbReference type="Proteomes" id="UP000365705">
    <property type="component" value="Unassembled WGS sequence"/>
</dbReference>
<dbReference type="Gene3D" id="3.90.45.10">
    <property type="entry name" value="Peptide deformylase"/>
    <property type="match status" value="1"/>
</dbReference>
<dbReference type="InterPro" id="IPR023635">
    <property type="entry name" value="Peptide_deformylase"/>
</dbReference>
<dbReference type="EMBL" id="CABFNH010000005">
    <property type="protein sequence ID" value="VTZ88714.1"/>
    <property type="molecule type" value="Genomic_DNA"/>
</dbReference>
<dbReference type="RefSeq" id="WP_034540515.1">
    <property type="nucleotide sequence ID" value="NZ_CABFNH010000005.1"/>
</dbReference>
<evidence type="ECO:0000256" key="1">
    <source>
        <dbReference type="ARBA" id="ARBA00010759"/>
    </source>
</evidence>
<dbReference type="InterPro" id="IPR036821">
    <property type="entry name" value="Peptide_deformylase_sf"/>
</dbReference>
<reference evidence="2 4" key="1">
    <citation type="submission" date="2014-09" db="EMBL/GenBank/DDBJ databases">
        <title>Lactobacillus mucosae CRL573 Genome Sequencing.</title>
        <authorList>
            <person name="Bleckwedel J."/>
            <person name="Teran L.C."/>
            <person name="Bonacina J."/>
            <person name="Saavedra L."/>
            <person name="Mozzi F.B."/>
            <person name="Raya R.R."/>
        </authorList>
    </citation>
    <scope>NUCLEOTIDE SEQUENCE [LARGE SCALE GENOMIC DNA]</scope>
    <source>
        <strain evidence="2 4">CRL573</strain>
    </source>
</reference>
<proteinExistence type="inferred from homology"/>
<sequence>MIKPICRNLQILAQKARPATKQDIPLAKDLLETLAANSADCVGMAANMIGAPVAVIAVSLGPVSVAMLNPKLTIKKEPYQTKEGCLSLDGQRPATRYQQIVVEYFDLNWQKQSLSLTGFAAEAVQHELDHCNGIII</sequence>
<dbReference type="EMBL" id="JROC01000034">
    <property type="protein sequence ID" value="KGL66674.1"/>
    <property type="molecule type" value="Genomic_DNA"/>
</dbReference>
<dbReference type="PRINTS" id="PR01576">
    <property type="entry name" value="PDEFORMYLASE"/>
</dbReference>
<gene>
    <name evidence="3" type="primary">def2_1</name>
    <name evidence="3" type="ORF">LMUP508_00473</name>
    <name evidence="2" type="ORF">LX03_07545</name>
</gene>
<dbReference type="Proteomes" id="UP000030001">
    <property type="component" value="Unassembled WGS sequence"/>
</dbReference>
<dbReference type="NCBIfam" id="NF006670">
    <property type="entry name" value="PRK09218.1"/>
    <property type="match status" value="1"/>
</dbReference>
<evidence type="ECO:0000313" key="5">
    <source>
        <dbReference type="Proteomes" id="UP000365705"/>
    </source>
</evidence>
<dbReference type="EC" id="3.5.1.88" evidence="2 3"/>
<evidence type="ECO:0000313" key="2">
    <source>
        <dbReference type="EMBL" id="KGL66674.1"/>
    </source>
</evidence>
<evidence type="ECO:0000313" key="3">
    <source>
        <dbReference type="EMBL" id="VTZ88714.1"/>
    </source>
</evidence>
<dbReference type="PANTHER" id="PTHR10458:SF22">
    <property type="entry name" value="PEPTIDE DEFORMYLASE"/>
    <property type="match status" value="1"/>
</dbReference>